<feature type="transmembrane region" description="Helical" evidence="6">
    <location>
        <begin position="296"/>
        <end position="317"/>
    </location>
</feature>
<evidence type="ECO:0000256" key="5">
    <source>
        <dbReference type="ARBA" id="ARBA00023136"/>
    </source>
</evidence>
<evidence type="ECO:0000313" key="8">
    <source>
        <dbReference type="EMBL" id="CAB3810609.1"/>
    </source>
</evidence>
<evidence type="ECO:0000256" key="2">
    <source>
        <dbReference type="ARBA" id="ARBA00022448"/>
    </source>
</evidence>
<feature type="domain" description="Major facilitator superfamily (MFS) profile" evidence="7">
    <location>
        <begin position="36"/>
        <end position="435"/>
    </location>
</feature>
<keyword evidence="2" id="KW-0813">Transport</keyword>
<dbReference type="PANTHER" id="PTHR23504">
    <property type="entry name" value="MAJOR FACILITATOR SUPERFAMILY DOMAIN-CONTAINING PROTEIN 10"/>
    <property type="match status" value="1"/>
</dbReference>
<feature type="transmembrane region" description="Helical" evidence="6">
    <location>
        <begin position="411"/>
        <end position="431"/>
    </location>
</feature>
<evidence type="ECO:0000256" key="6">
    <source>
        <dbReference type="SAM" id="Phobius"/>
    </source>
</evidence>
<feature type="transmembrane region" description="Helical" evidence="6">
    <location>
        <begin position="382"/>
        <end position="405"/>
    </location>
</feature>
<feature type="transmembrane region" description="Helical" evidence="6">
    <location>
        <begin position="113"/>
        <end position="132"/>
    </location>
</feature>
<gene>
    <name evidence="8" type="primary">mdtG</name>
    <name evidence="8" type="ORF">LMG27177_07328</name>
</gene>
<organism evidence="8 9">
    <name type="scientific">Paraburkholderia fynbosensis</name>
    <dbReference type="NCBI Taxonomy" id="1200993"/>
    <lineage>
        <taxon>Bacteria</taxon>
        <taxon>Pseudomonadati</taxon>
        <taxon>Pseudomonadota</taxon>
        <taxon>Betaproteobacteria</taxon>
        <taxon>Burkholderiales</taxon>
        <taxon>Burkholderiaceae</taxon>
        <taxon>Paraburkholderia</taxon>
    </lineage>
</organism>
<keyword evidence="4 6" id="KW-1133">Transmembrane helix</keyword>
<feature type="transmembrane region" description="Helical" evidence="6">
    <location>
        <begin position="171"/>
        <end position="191"/>
    </location>
</feature>
<dbReference type="InterPro" id="IPR020846">
    <property type="entry name" value="MFS_dom"/>
</dbReference>
<dbReference type="InterPro" id="IPR011701">
    <property type="entry name" value="MFS"/>
</dbReference>
<feature type="transmembrane region" description="Helical" evidence="6">
    <location>
        <begin position="257"/>
        <end position="276"/>
    </location>
</feature>
<comment type="subcellular location">
    <subcellularLocation>
        <location evidence="1">Membrane</location>
        <topology evidence="1">Multi-pass membrane protein</topology>
    </subcellularLocation>
</comment>
<keyword evidence="5 6" id="KW-0472">Membrane</keyword>
<feature type="transmembrane region" description="Helical" evidence="6">
    <location>
        <begin position="36"/>
        <end position="61"/>
    </location>
</feature>
<evidence type="ECO:0000256" key="3">
    <source>
        <dbReference type="ARBA" id="ARBA00022692"/>
    </source>
</evidence>
<feature type="transmembrane region" description="Helical" evidence="6">
    <location>
        <begin position="138"/>
        <end position="159"/>
    </location>
</feature>
<name>A0A6J5H2M7_9BURK</name>
<keyword evidence="3 6" id="KW-0812">Transmembrane</keyword>
<evidence type="ECO:0000259" key="7">
    <source>
        <dbReference type="PROSITE" id="PS50850"/>
    </source>
</evidence>
<feature type="transmembrane region" description="Helical" evidence="6">
    <location>
        <begin position="203"/>
        <end position="225"/>
    </location>
</feature>
<dbReference type="AlphaFoldDB" id="A0A6J5H2M7"/>
<dbReference type="Gene3D" id="1.20.1250.20">
    <property type="entry name" value="MFS general substrate transporter like domains"/>
    <property type="match status" value="1"/>
</dbReference>
<dbReference type="GO" id="GO:0016020">
    <property type="term" value="C:membrane"/>
    <property type="evidence" value="ECO:0007669"/>
    <property type="project" value="UniProtKB-SubCell"/>
</dbReference>
<sequence>MLSPALGYRVTRVNATVATNIYPPRNANMSKLNLKLLGPCLLAIAIDAMGFGLVYPMMSAIFSDPSAGILPADTSVELRNFYLGLGYGIYPLCMFFGSSLMGELSDGYGRRKILLLCVSGLAVSYLLMALGALWPSVWLLLIGRGLSGLMAGCQGIAQAAITDMSTPENKAYNMSIMSLAFSAGVIVGPVLGGVTSDHTVSPVFNYGTPFLLVGTLSVICAIWTATSYRDTALPSGQARVDLMLPLRIIYQAAMHKSVAFLSIVFFLMQVGYGLYLQTIMLLLQTKFHYTSSQLGLFSGLIGVCFVFGLMVIVRLMLRVWSVVDIAKTGLLVAGVCQILSALFPHEIVLWCLATLVGCFDMVAYTTMYTAFSDAVKVERQGWALGVAGSVMAVAWVVTGFLTNLLPVFGEIGLLLIGGFSFLLSFLMMLAYRRKRSAARAGAAL</sequence>
<dbReference type="PROSITE" id="PS50850">
    <property type="entry name" value="MFS"/>
    <property type="match status" value="1"/>
</dbReference>
<dbReference type="GO" id="GO:0022857">
    <property type="term" value="F:transmembrane transporter activity"/>
    <property type="evidence" value="ECO:0007669"/>
    <property type="project" value="InterPro"/>
</dbReference>
<accession>A0A6J5H2M7</accession>
<feature type="transmembrane region" description="Helical" evidence="6">
    <location>
        <begin position="347"/>
        <end position="370"/>
    </location>
</feature>
<proteinExistence type="predicted"/>
<dbReference type="PANTHER" id="PTHR23504:SF15">
    <property type="entry name" value="MAJOR FACILITATOR SUPERFAMILY (MFS) PROFILE DOMAIN-CONTAINING PROTEIN"/>
    <property type="match status" value="1"/>
</dbReference>
<dbReference type="EMBL" id="CADIKI010000039">
    <property type="protein sequence ID" value="CAB3810609.1"/>
    <property type="molecule type" value="Genomic_DNA"/>
</dbReference>
<feature type="transmembrane region" description="Helical" evidence="6">
    <location>
        <begin position="81"/>
        <end position="101"/>
    </location>
</feature>
<keyword evidence="9" id="KW-1185">Reference proteome</keyword>
<dbReference type="Proteomes" id="UP000494252">
    <property type="component" value="Unassembled WGS sequence"/>
</dbReference>
<feature type="transmembrane region" description="Helical" evidence="6">
    <location>
        <begin position="324"/>
        <end position="341"/>
    </location>
</feature>
<evidence type="ECO:0000313" key="9">
    <source>
        <dbReference type="Proteomes" id="UP000494252"/>
    </source>
</evidence>
<protein>
    <submittedName>
        <fullName evidence="8">Multidrug resistance protein MdtG</fullName>
    </submittedName>
</protein>
<evidence type="ECO:0000256" key="1">
    <source>
        <dbReference type="ARBA" id="ARBA00004141"/>
    </source>
</evidence>
<reference evidence="8 9" key="1">
    <citation type="submission" date="2020-04" db="EMBL/GenBank/DDBJ databases">
        <authorList>
            <person name="De Canck E."/>
        </authorList>
    </citation>
    <scope>NUCLEOTIDE SEQUENCE [LARGE SCALE GENOMIC DNA]</scope>
    <source>
        <strain evidence="8 9">LMG 27177</strain>
    </source>
</reference>
<dbReference type="InterPro" id="IPR036259">
    <property type="entry name" value="MFS_trans_sf"/>
</dbReference>
<dbReference type="SUPFAM" id="SSF103473">
    <property type="entry name" value="MFS general substrate transporter"/>
    <property type="match status" value="1"/>
</dbReference>
<evidence type="ECO:0000256" key="4">
    <source>
        <dbReference type="ARBA" id="ARBA00022989"/>
    </source>
</evidence>
<dbReference type="Pfam" id="PF07690">
    <property type="entry name" value="MFS_1"/>
    <property type="match status" value="1"/>
</dbReference>